<gene>
    <name evidence="1" type="ORF">PACLA_8A005017</name>
</gene>
<comment type="caution">
    <text evidence="1">The sequence shown here is derived from an EMBL/GenBank/DDBJ whole genome shotgun (WGS) entry which is preliminary data.</text>
</comment>
<name>A0A6S7KHJ7_PARCT</name>
<keyword evidence="2" id="KW-1185">Reference proteome</keyword>
<evidence type="ECO:0000313" key="2">
    <source>
        <dbReference type="Proteomes" id="UP001152795"/>
    </source>
</evidence>
<dbReference type="OrthoDB" id="1292175at2759"/>
<dbReference type="PANTHER" id="PTHR45749">
    <property type="match status" value="1"/>
</dbReference>
<dbReference type="AlphaFoldDB" id="A0A6S7KHJ7"/>
<organism evidence="1 2">
    <name type="scientific">Paramuricea clavata</name>
    <name type="common">Red gorgonian</name>
    <name type="synonym">Violescent sea-whip</name>
    <dbReference type="NCBI Taxonomy" id="317549"/>
    <lineage>
        <taxon>Eukaryota</taxon>
        <taxon>Metazoa</taxon>
        <taxon>Cnidaria</taxon>
        <taxon>Anthozoa</taxon>
        <taxon>Octocorallia</taxon>
        <taxon>Malacalcyonacea</taxon>
        <taxon>Plexauridae</taxon>
        <taxon>Paramuricea</taxon>
    </lineage>
</organism>
<dbReference type="PANTHER" id="PTHR45749:SF21">
    <property type="entry name" value="DUF4371 DOMAIN-CONTAINING PROTEIN"/>
    <property type="match status" value="1"/>
</dbReference>
<evidence type="ECO:0000313" key="1">
    <source>
        <dbReference type="EMBL" id="CAB4027703.1"/>
    </source>
</evidence>
<reference evidence="1" key="1">
    <citation type="submission" date="2020-04" db="EMBL/GenBank/DDBJ databases">
        <authorList>
            <person name="Alioto T."/>
            <person name="Alioto T."/>
            <person name="Gomez Garrido J."/>
        </authorList>
    </citation>
    <scope>NUCLEOTIDE SEQUENCE</scope>
    <source>
        <strain evidence="1">A484AB</strain>
    </source>
</reference>
<protein>
    <submittedName>
        <fullName evidence="1">Uncharacterized protein</fullName>
    </submittedName>
</protein>
<dbReference type="EMBL" id="CACRXK020014970">
    <property type="protein sequence ID" value="CAB4027703.1"/>
    <property type="molecule type" value="Genomic_DNA"/>
</dbReference>
<dbReference type="Proteomes" id="UP001152795">
    <property type="component" value="Unassembled WGS sequence"/>
</dbReference>
<accession>A0A6S7KHJ7</accession>
<proteinExistence type="predicted"/>
<sequence>MGDDDGNFKQIVQLVAKYCPELRHWLNMSRMRPYHVTYLSAQSQNKFIELIGHEVQRCIVQEIKDAGMYSVMADMTSDVSHKDRLAIACSYMDKMVQPRERLVSVTEAVDKTGEGGATKIIGSLTKQGQFVYIYLQLFDSDEVQFLNPMVHNHLTEEGIVHILPTTSWPDLSEAIKDLESICGTGSTFFLYTTDKTPLTLKDPNPPPEEKDKLRRKILPPLRTKLKERRSSGFILVSVQDPEERYRYFVK</sequence>